<accession>A0A6V8IBW8</accession>
<dbReference type="AlphaFoldDB" id="A0A6V8IBW8"/>
<protein>
    <submittedName>
        <fullName evidence="2">Membrane protein</fullName>
    </submittedName>
</protein>
<keyword evidence="1" id="KW-0812">Transmembrane</keyword>
<name>A0A6V8IBW8_9PROT</name>
<sequence>MVDHGSWMTLLGLGVIIGGVILRMNILFVVVASSLITPLLAGKTPYEAVAMLGHYATSARYISVMWTILPLIGLLEWAGLTDAARGLVSRLSLKTPGHVLRGYFILRQISAALGLTSLGGQVQMVRSLIAPMAEEAGRHITNGTLTKEERERLRAAAAATDNVAGFFGEDIFLAVASILLMQAVLEANNVQVLPWQLSVWAIPSAVMALAVSWLCFRKIDRSLRR</sequence>
<organism evidence="2 3">
    <name type="scientific">Acetobacter persici</name>
    <dbReference type="NCBI Taxonomy" id="1076596"/>
    <lineage>
        <taxon>Bacteria</taxon>
        <taxon>Pseudomonadati</taxon>
        <taxon>Pseudomonadota</taxon>
        <taxon>Alphaproteobacteria</taxon>
        <taxon>Acetobacterales</taxon>
        <taxon>Acetobacteraceae</taxon>
        <taxon>Acetobacter</taxon>
    </lineage>
</organism>
<dbReference type="Proteomes" id="UP000548726">
    <property type="component" value="Unassembled WGS sequence"/>
</dbReference>
<gene>
    <name evidence="2" type="ORF">DmAi_26260</name>
</gene>
<dbReference type="Pfam" id="PF06149">
    <property type="entry name" value="DUF969"/>
    <property type="match status" value="1"/>
</dbReference>
<comment type="caution">
    <text evidence="2">The sequence shown here is derived from an EMBL/GenBank/DDBJ whole genome shotgun (WGS) entry which is preliminary data.</text>
</comment>
<feature type="transmembrane region" description="Helical" evidence="1">
    <location>
        <begin position="197"/>
        <end position="216"/>
    </location>
</feature>
<proteinExistence type="predicted"/>
<feature type="transmembrane region" description="Helical" evidence="1">
    <location>
        <begin position="163"/>
        <end position="185"/>
    </location>
</feature>
<dbReference type="OrthoDB" id="80065at2"/>
<evidence type="ECO:0000313" key="2">
    <source>
        <dbReference type="EMBL" id="GFE94567.1"/>
    </source>
</evidence>
<feature type="transmembrane region" description="Helical" evidence="1">
    <location>
        <begin position="61"/>
        <end position="80"/>
    </location>
</feature>
<keyword evidence="1" id="KW-1133">Transmembrane helix</keyword>
<dbReference type="EMBL" id="BLJP01000014">
    <property type="protein sequence ID" value="GFE94567.1"/>
    <property type="molecule type" value="Genomic_DNA"/>
</dbReference>
<evidence type="ECO:0000313" key="3">
    <source>
        <dbReference type="Proteomes" id="UP000548726"/>
    </source>
</evidence>
<keyword evidence="3" id="KW-1185">Reference proteome</keyword>
<evidence type="ECO:0000256" key="1">
    <source>
        <dbReference type="SAM" id="Phobius"/>
    </source>
</evidence>
<keyword evidence="1" id="KW-0472">Membrane</keyword>
<dbReference type="RefSeq" id="WP_086656358.1">
    <property type="nucleotide sequence ID" value="NZ_BLJP01000014.1"/>
</dbReference>
<reference evidence="2 3" key="1">
    <citation type="journal article" date="2020" name="Cell Rep.">
        <title>Local necrotic cells trigger systemic immune activation via gut microbiome dysbiosis in Drosophila.</title>
        <authorList>
            <person name="Kosakamoto H."/>
            <person name="Yamauchi T."/>
            <person name="Akuzawa-Tokita Y."/>
            <person name="Nishimura K."/>
            <person name="Soga T."/>
            <person name="Murakami T."/>
            <person name="Mori H."/>
            <person name="Yamamoto K."/>
            <person name="Miyazaki R."/>
            <person name="Koto A."/>
            <person name="Miura M."/>
            <person name="Obata F."/>
        </authorList>
    </citation>
    <scope>NUCLEOTIDE SEQUENCE [LARGE SCALE GENOMIC DNA]</scope>
    <source>
        <strain evidence="2 3">Ai</strain>
    </source>
</reference>
<dbReference type="InterPro" id="IPR010374">
    <property type="entry name" value="DUF969"/>
</dbReference>
<feature type="transmembrane region" description="Helical" evidence="1">
    <location>
        <begin position="12"/>
        <end position="40"/>
    </location>
</feature>